<keyword evidence="4 5" id="KW-0472">Membrane</keyword>
<dbReference type="InterPro" id="IPR050524">
    <property type="entry name" value="APC_YAT"/>
</dbReference>
<feature type="transmembrane region" description="Helical" evidence="5">
    <location>
        <begin position="93"/>
        <end position="117"/>
    </location>
</feature>
<accession>A0A8H8S9A2</accession>
<evidence type="ECO:0000256" key="5">
    <source>
        <dbReference type="SAM" id="Phobius"/>
    </source>
</evidence>
<feature type="transmembrane region" description="Helical" evidence="5">
    <location>
        <begin position="376"/>
        <end position="398"/>
    </location>
</feature>
<reference evidence="7 8" key="1">
    <citation type="submission" date="2018-05" db="EMBL/GenBank/DDBJ databases">
        <title>Genome sequencing and assembly of the regulated plant pathogen Lachnellula willkommii and related sister species for the development of diagnostic species identification markers.</title>
        <authorList>
            <person name="Giroux E."/>
            <person name="Bilodeau G."/>
        </authorList>
    </citation>
    <scope>NUCLEOTIDE SEQUENCE [LARGE SCALE GENOMIC DNA]</scope>
    <source>
        <strain evidence="7 8">CBS 160.35</strain>
    </source>
</reference>
<feature type="transmembrane region" description="Helical" evidence="5">
    <location>
        <begin position="346"/>
        <end position="364"/>
    </location>
</feature>
<feature type="transmembrane region" description="Helical" evidence="5">
    <location>
        <begin position="63"/>
        <end position="81"/>
    </location>
</feature>
<feature type="transmembrane region" description="Helical" evidence="5">
    <location>
        <begin position="243"/>
        <end position="262"/>
    </location>
</feature>
<evidence type="ECO:0000259" key="6">
    <source>
        <dbReference type="Pfam" id="PF00324"/>
    </source>
</evidence>
<evidence type="ECO:0000313" key="7">
    <source>
        <dbReference type="EMBL" id="TVY49539.1"/>
    </source>
</evidence>
<protein>
    <submittedName>
        <fullName evidence="7">Arginine permease</fullName>
    </submittedName>
</protein>
<keyword evidence="8" id="KW-1185">Reference proteome</keyword>
<feature type="domain" description="Amino acid permease/ SLC12A" evidence="6">
    <location>
        <begin position="121"/>
        <end position="487"/>
    </location>
</feature>
<dbReference type="Pfam" id="PF00324">
    <property type="entry name" value="AA_permease"/>
    <property type="match status" value="1"/>
</dbReference>
<feature type="transmembrane region" description="Helical" evidence="5">
    <location>
        <begin position="466"/>
        <end position="483"/>
    </location>
</feature>
<gene>
    <name evidence="7" type="primary">CAN1_1</name>
    <name evidence="7" type="ORF">LOCC1_G000340</name>
</gene>
<dbReference type="GO" id="GO:0016020">
    <property type="term" value="C:membrane"/>
    <property type="evidence" value="ECO:0007669"/>
    <property type="project" value="UniProtKB-SubCell"/>
</dbReference>
<keyword evidence="2 5" id="KW-0812">Transmembrane</keyword>
<dbReference type="Proteomes" id="UP000443090">
    <property type="component" value="Unassembled WGS sequence"/>
</dbReference>
<dbReference type="AlphaFoldDB" id="A0A8H8S9A2"/>
<evidence type="ECO:0000256" key="2">
    <source>
        <dbReference type="ARBA" id="ARBA00022692"/>
    </source>
</evidence>
<comment type="caution">
    <text evidence="7">The sequence shown here is derived from an EMBL/GenBank/DDBJ whole genome shotgun (WGS) entry which is preliminary data.</text>
</comment>
<name>A0A8H8S9A2_9HELO</name>
<evidence type="ECO:0000256" key="3">
    <source>
        <dbReference type="ARBA" id="ARBA00022989"/>
    </source>
</evidence>
<feature type="transmembrane region" description="Helical" evidence="5">
    <location>
        <begin position="129"/>
        <end position="149"/>
    </location>
</feature>
<organism evidence="7 8">
    <name type="scientific">Lachnellula occidentalis</name>
    <dbReference type="NCBI Taxonomy" id="215460"/>
    <lineage>
        <taxon>Eukaryota</taxon>
        <taxon>Fungi</taxon>
        <taxon>Dikarya</taxon>
        <taxon>Ascomycota</taxon>
        <taxon>Pezizomycotina</taxon>
        <taxon>Leotiomycetes</taxon>
        <taxon>Helotiales</taxon>
        <taxon>Lachnaceae</taxon>
        <taxon>Lachnellula</taxon>
    </lineage>
</organism>
<dbReference type="PANTHER" id="PTHR43341:SF35">
    <property type="entry name" value="ACID TRANSPORTER, PUTATIVE-RELATED"/>
    <property type="match status" value="1"/>
</dbReference>
<dbReference type="OrthoDB" id="3900342at2759"/>
<proteinExistence type="predicted"/>
<dbReference type="GO" id="GO:0015171">
    <property type="term" value="F:amino acid transmembrane transporter activity"/>
    <property type="evidence" value="ECO:0007669"/>
    <property type="project" value="TreeGrafter"/>
</dbReference>
<dbReference type="InterPro" id="IPR004841">
    <property type="entry name" value="AA-permease/SLC12A_dom"/>
</dbReference>
<feature type="transmembrane region" description="Helical" evidence="5">
    <location>
        <begin position="201"/>
        <end position="222"/>
    </location>
</feature>
<keyword evidence="3 5" id="KW-1133">Transmembrane helix</keyword>
<dbReference type="Gene3D" id="1.20.1740.10">
    <property type="entry name" value="Amino acid/polyamine transporter I"/>
    <property type="match status" value="2"/>
</dbReference>
<evidence type="ECO:0000313" key="8">
    <source>
        <dbReference type="Proteomes" id="UP000443090"/>
    </source>
</evidence>
<comment type="subcellular location">
    <subcellularLocation>
        <location evidence="1">Membrane</location>
        <topology evidence="1">Multi-pass membrane protein</topology>
    </subcellularLocation>
</comment>
<feature type="transmembrane region" description="Helical" evidence="5">
    <location>
        <begin position="434"/>
        <end position="454"/>
    </location>
</feature>
<evidence type="ECO:0000256" key="4">
    <source>
        <dbReference type="ARBA" id="ARBA00023136"/>
    </source>
</evidence>
<dbReference type="PANTHER" id="PTHR43341">
    <property type="entry name" value="AMINO ACID PERMEASE"/>
    <property type="match status" value="1"/>
</dbReference>
<sequence>MDHEKLQAVSPQVFEYNGISIQPTVSPEPLTHRAPSIDEPVYVEDRREPRGESVWRVLKERHINMIAFSGTIGNGLFLGSGRALASAGPGGAVLSYILVGTIISSVISCLGEMTALMPVNAPYFGEFEYVFGSFKVAFITMLIVLMVVLDTITPRADAYYDRVIGSSNWNPPLSFFNHAYQVKDEDGNLQRTITGSVGTFLGVWTTFVSTMFSYVGMDIVAATAAESKALSDSESMKMAARKINIRIVTLYALALLTASFVVPSNHPFINGGGQSVGSHSIFVIAVVEAGIPMAAHFFNAVFVFASFTCAINSMYVASRVLHTLALRDQTGPDFITERLKRCRSGVPVRAVLVTAAMMLIGFMGRTGAPGVRLDELATNCTVSCLIVYVIICATYLCFFKTLKEAKLYGNASESQTACYDRSHPRYPYKSHGQWLKASYGMIASILLVVFNGIGAFLERPFDKRKFIASYISVPVFLLLLMGYKVRKHGFAFSQWGPERSNDLRNTVQAASEIRKGRLEFPDEGLTKRNSRTFLEWIWVWMK</sequence>
<dbReference type="EMBL" id="QGMI01000010">
    <property type="protein sequence ID" value="TVY49539.1"/>
    <property type="molecule type" value="Genomic_DNA"/>
</dbReference>
<evidence type="ECO:0000256" key="1">
    <source>
        <dbReference type="ARBA" id="ARBA00004141"/>
    </source>
</evidence>